<dbReference type="EMBL" id="CP126663">
    <property type="protein sequence ID" value="WKA06160.1"/>
    <property type="molecule type" value="Genomic_DNA"/>
</dbReference>
<dbReference type="PANTHER" id="PTHR47999:SF124">
    <property type="entry name" value="MYB TRANSCRIPTION FACTOR 42"/>
    <property type="match status" value="1"/>
</dbReference>
<dbReference type="InterPro" id="IPR017930">
    <property type="entry name" value="Myb_dom"/>
</dbReference>
<protein>
    <submittedName>
        <fullName evidence="6">Uncharacterized protein</fullName>
    </submittedName>
</protein>
<evidence type="ECO:0000313" key="6">
    <source>
        <dbReference type="EMBL" id="WKA06160.1"/>
    </source>
</evidence>
<dbReference type="SMART" id="SM00717">
    <property type="entry name" value="SANT"/>
    <property type="match status" value="3"/>
</dbReference>
<keyword evidence="2" id="KW-0238">DNA-binding</keyword>
<feature type="domain" description="HTH myb-type" evidence="5">
    <location>
        <begin position="159"/>
        <end position="213"/>
    </location>
</feature>
<dbReference type="PROSITE" id="PS51294">
    <property type="entry name" value="HTH_MYB"/>
    <property type="match status" value="3"/>
</dbReference>
<sequence length="260" mass="30680">MLALRVVAKKLRPCFQAHQVTILKNHPLKVTLHKPDLSGRMMKWAIELRKSVMETPQQTSGLETRPWTKEEDQKLFECKSKNRHLSWPEIAMLTELERSRKSMMARPEEQRPRWTEEEDRMLFECKGRNLDLPWPDIAELAGLSRSGKSCRDRWKNHLDPNVKRGNFSQEEDETIIRLHSSHENSWAFIATHLPGRTDNAVKNRWNNHLKNKLIGRRLSRSGKSCRERWKNHLDSNVKRGNFSQEEDETIIRLHSSHGNR</sequence>
<dbReference type="PANTHER" id="PTHR47999">
    <property type="entry name" value="TRANSCRIPTION FACTOR MYB8-RELATED-RELATED"/>
    <property type="match status" value="1"/>
</dbReference>
<dbReference type="Proteomes" id="UP001227230">
    <property type="component" value="Chromosome 16"/>
</dbReference>
<evidence type="ECO:0000259" key="5">
    <source>
        <dbReference type="PROSITE" id="PS51294"/>
    </source>
</evidence>
<accession>A0ABY9DEM9</accession>
<gene>
    <name evidence="6" type="ORF">VitviT2T_024076</name>
</gene>
<evidence type="ECO:0000313" key="7">
    <source>
        <dbReference type="Proteomes" id="UP001227230"/>
    </source>
</evidence>
<keyword evidence="7" id="KW-1185">Reference proteome</keyword>
<evidence type="ECO:0000256" key="2">
    <source>
        <dbReference type="ARBA" id="ARBA00023125"/>
    </source>
</evidence>
<dbReference type="SUPFAM" id="SSF46689">
    <property type="entry name" value="Homeodomain-like"/>
    <property type="match status" value="3"/>
</dbReference>
<keyword evidence="3" id="KW-0539">Nucleus</keyword>
<dbReference type="PROSITE" id="PS50090">
    <property type="entry name" value="MYB_LIKE"/>
    <property type="match status" value="2"/>
</dbReference>
<dbReference type="InterPro" id="IPR015495">
    <property type="entry name" value="Myb_TF_plants"/>
</dbReference>
<evidence type="ECO:0000256" key="3">
    <source>
        <dbReference type="ARBA" id="ARBA00023242"/>
    </source>
</evidence>
<dbReference type="InterPro" id="IPR009057">
    <property type="entry name" value="Homeodomain-like_sf"/>
</dbReference>
<organism evidence="6 7">
    <name type="scientific">Vitis vinifera</name>
    <name type="common">Grape</name>
    <dbReference type="NCBI Taxonomy" id="29760"/>
    <lineage>
        <taxon>Eukaryota</taxon>
        <taxon>Viridiplantae</taxon>
        <taxon>Streptophyta</taxon>
        <taxon>Embryophyta</taxon>
        <taxon>Tracheophyta</taxon>
        <taxon>Spermatophyta</taxon>
        <taxon>Magnoliopsida</taxon>
        <taxon>eudicotyledons</taxon>
        <taxon>Gunneridae</taxon>
        <taxon>Pentapetalae</taxon>
        <taxon>rosids</taxon>
        <taxon>Vitales</taxon>
        <taxon>Vitaceae</taxon>
        <taxon>Viteae</taxon>
        <taxon>Vitis</taxon>
    </lineage>
</organism>
<feature type="domain" description="Myb-like" evidence="4">
    <location>
        <begin position="106"/>
        <end position="158"/>
    </location>
</feature>
<dbReference type="Gene3D" id="1.10.10.60">
    <property type="entry name" value="Homeodomain-like"/>
    <property type="match status" value="4"/>
</dbReference>
<dbReference type="Pfam" id="PF13921">
    <property type="entry name" value="Myb_DNA-bind_6"/>
    <property type="match status" value="1"/>
</dbReference>
<dbReference type="InterPro" id="IPR001005">
    <property type="entry name" value="SANT/Myb"/>
</dbReference>
<feature type="domain" description="HTH myb-type" evidence="5">
    <location>
        <begin position="234"/>
        <end position="260"/>
    </location>
</feature>
<evidence type="ECO:0000256" key="1">
    <source>
        <dbReference type="ARBA" id="ARBA00004123"/>
    </source>
</evidence>
<dbReference type="CDD" id="cd00167">
    <property type="entry name" value="SANT"/>
    <property type="match status" value="2"/>
</dbReference>
<evidence type="ECO:0000259" key="4">
    <source>
        <dbReference type="PROSITE" id="PS50090"/>
    </source>
</evidence>
<feature type="domain" description="Myb-like" evidence="4">
    <location>
        <begin position="159"/>
        <end position="209"/>
    </location>
</feature>
<name>A0ABY9DEM9_VITVI</name>
<proteinExistence type="predicted"/>
<feature type="domain" description="HTH myb-type" evidence="5">
    <location>
        <begin position="106"/>
        <end position="158"/>
    </location>
</feature>
<reference evidence="6 7" key="1">
    <citation type="journal article" date="2023" name="Hortic Res">
        <title>The complete reference genome for grapevine (Vitis vinifera L.) genetics and breeding.</title>
        <authorList>
            <person name="Shi X."/>
            <person name="Cao S."/>
            <person name="Wang X."/>
            <person name="Huang S."/>
            <person name="Wang Y."/>
            <person name="Liu Z."/>
            <person name="Liu W."/>
            <person name="Leng X."/>
            <person name="Peng Y."/>
            <person name="Wang N."/>
            <person name="Wang Y."/>
            <person name="Ma Z."/>
            <person name="Xu X."/>
            <person name="Zhang F."/>
            <person name="Xue H."/>
            <person name="Zhong H."/>
            <person name="Wang Y."/>
            <person name="Zhang K."/>
            <person name="Velt A."/>
            <person name="Avia K."/>
            <person name="Holtgrawe D."/>
            <person name="Grimplet J."/>
            <person name="Matus J.T."/>
            <person name="Ware D."/>
            <person name="Wu X."/>
            <person name="Wang H."/>
            <person name="Liu C."/>
            <person name="Fang Y."/>
            <person name="Rustenholz C."/>
            <person name="Cheng Z."/>
            <person name="Xiao H."/>
            <person name="Zhou Y."/>
        </authorList>
    </citation>
    <scope>NUCLEOTIDE SEQUENCE [LARGE SCALE GENOMIC DNA]</scope>
    <source>
        <strain evidence="7">cv. Pinot noir / PN40024</strain>
        <tissue evidence="6">Leaf</tissue>
    </source>
</reference>
<dbReference type="Pfam" id="PF00249">
    <property type="entry name" value="Myb_DNA-binding"/>
    <property type="match status" value="2"/>
</dbReference>
<comment type="subcellular location">
    <subcellularLocation>
        <location evidence="1">Nucleus</location>
    </subcellularLocation>
</comment>